<proteinExistence type="predicted"/>
<protein>
    <recommendedName>
        <fullName evidence="3">Retrovirus-related Pol polyprotein from transposon TNT 1-94</fullName>
    </recommendedName>
</protein>
<evidence type="ECO:0000313" key="1">
    <source>
        <dbReference type="EMBL" id="GJT85224.1"/>
    </source>
</evidence>
<dbReference type="PANTHER" id="PTHR11439:SF483">
    <property type="entry name" value="PEPTIDE SYNTHASE GLIP-LIKE, PUTATIVE (AFU_ORTHOLOGUE AFUA_3G12920)-RELATED"/>
    <property type="match status" value="1"/>
</dbReference>
<organism evidence="1 2">
    <name type="scientific">Tanacetum coccineum</name>
    <dbReference type="NCBI Taxonomy" id="301880"/>
    <lineage>
        <taxon>Eukaryota</taxon>
        <taxon>Viridiplantae</taxon>
        <taxon>Streptophyta</taxon>
        <taxon>Embryophyta</taxon>
        <taxon>Tracheophyta</taxon>
        <taxon>Spermatophyta</taxon>
        <taxon>Magnoliopsida</taxon>
        <taxon>eudicotyledons</taxon>
        <taxon>Gunneridae</taxon>
        <taxon>Pentapetalae</taxon>
        <taxon>asterids</taxon>
        <taxon>campanulids</taxon>
        <taxon>Asterales</taxon>
        <taxon>Asteraceae</taxon>
        <taxon>Asteroideae</taxon>
        <taxon>Anthemideae</taxon>
        <taxon>Anthemidinae</taxon>
        <taxon>Tanacetum</taxon>
    </lineage>
</organism>
<reference evidence="1" key="2">
    <citation type="submission" date="2022-01" db="EMBL/GenBank/DDBJ databases">
        <authorList>
            <person name="Yamashiro T."/>
            <person name="Shiraishi A."/>
            <person name="Satake H."/>
            <person name="Nakayama K."/>
        </authorList>
    </citation>
    <scope>NUCLEOTIDE SEQUENCE</scope>
</reference>
<evidence type="ECO:0008006" key="3">
    <source>
        <dbReference type="Google" id="ProtNLM"/>
    </source>
</evidence>
<keyword evidence="2" id="KW-1185">Reference proteome</keyword>
<dbReference type="Proteomes" id="UP001151760">
    <property type="component" value="Unassembled WGS sequence"/>
</dbReference>
<accession>A0ABQ5HBH1</accession>
<comment type="caution">
    <text evidence="1">The sequence shown here is derived from an EMBL/GenBank/DDBJ whole genome shotgun (WGS) entry which is preliminary data.</text>
</comment>
<gene>
    <name evidence="1" type="ORF">Tco_1066941</name>
</gene>
<evidence type="ECO:0000313" key="2">
    <source>
        <dbReference type="Proteomes" id="UP001151760"/>
    </source>
</evidence>
<dbReference type="EMBL" id="BQNB010019430">
    <property type="protein sequence ID" value="GJT85224.1"/>
    <property type="molecule type" value="Genomic_DNA"/>
</dbReference>
<name>A0ABQ5HBH1_9ASTR</name>
<dbReference type="PANTHER" id="PTHR11439">
    <property type="entry name" value="GAG-POL-RELATED RETROTRANSPOSON"/>
    <property type="match status" value="1"/>
</dbReference>
<sequence length="256" mass="29340">MGLWYSKDTGMSLTAYLDADHAGCQDTRRNTSGSAQFLGDKLVSWSSKKQKSTTISSTKAKYIALSRCCAQILWMRSQLTDYGFQFNKIPLYYDNKSVIALCCNNVQVSRAKHIDTLNLGNKYTSVMLGKDNGVNIMVVSLKKDHFRWNRFSDVFTGGTGGVQFNKVRYIQRTLLTINHYMDTKDIWENVKMIWKVLELTKDDWESYLTQSLVNTSLPEWSRLINWEVKLNRGDRTEEAISILGSSETIKCYTVVD</sequence>
<dbReference type="CDD" id="cd09272">
    <property type="entry name" value="RNase_HI_RT_Ty1"/>
    <property type="match status" value="1"/>
</dbReference>
<reference evidence="1" key="1">
    <citation type="journal article" date="2022" name="Int. J. Mol. Sci.">
        <title>Draft Genome of Tanacetum Coccineum: Genomic Comparison of Closely Related Tanacetum-Family Plants.</title>
        <authorList>
            <person name="Yamashiro T."/>
            <person name="Shiraishi A."/>
            <person name="Nakayama K."/>
            <person name="Satake H."/>
        </authorList>
    </citation>
    <scope>NUCLEOTIDE SEQUENCE</scope>
</reference>